<dbReference type="Pfam" id="PF14574">
    <property type="entry name" value="RACo_C_ter"/>
    <property type="match status" value="1"/>
</dbReference>
<dbReference type="CDD" id="cd00207">
    <property type="entry name" value="fer2"/>
    <property type="match status" value="1"/>
</dbReference>
<dbReference type="SUPFAM" id="SSF54292">
    <property type="entry name" value="2Fe-2S ferredoxin-like"/>
    <property type="match status" value="1"/>
</dbReference>
<dbReference type="InterPro" id="IPR012675">
    <property type="entry name" value="Beta-grasp_dom_sf"/>
</dbReference>
<dbReference type="AlphaFoldDB" id="A0A0A7GDU1"/>
<dbReference type="Pfam" id="PF00111">
    <property type="entry name" value="Fer2"/>
    <property type="match status" value="1"/>
</dbReference>
<dbReference type="Gene3D" id="3.10.20.30">
    <property type="match status" value="1"/>
</dbReference>
<dbReference type="PANTHER" id="PTHR42895:SF2">
    <property type="entry name" value="IRON-SULFUR CLUSTER PROTEIN"/>
    <property type="match status" value="1"/>
</dbReference>
<evidence type="ECO:0000313" key="3">
    <source>
        <dbReference type="Proteomes" id="UP000030624"/>
    </source>
</evidence>
<dbReference type="PROSITE" id="PS51085">
    <property type="entry name" value="2FE2S_FER_2"/>
    <property type="match status" value="1"/>
</dbReference>
<dbReference type="Gene3D" id="3.30.420.480">
    <property type="entry name" value="Domain of unknown function (DUF4445)"/>
    <property type="match status" value="1"/>
</dbReference>
<accession>A0A0A7GDU1</accession>
<evidence type="ECO:0000259" key="1">
    <source>
        <dbReference type="PROSITE" id="PS51085"/>
    </source>
</evidence>
<protein>
    <submittedName>
        <fullName evidence="2">CO dehydrogenase/acetyl-CoA synthase corrinoid activation protein</fullName>
    </submittedName>
</protein>
<dbReference type="Pfam" id="PF17651">
    <property type="entry name" value="Raco_middle"/>
    <property type="match status" value="1"/>
</dbReference>
<dbReference type="eggNOG" id="arCOG02035">
    <property type="taxonomic scope" value="Archaea"/>
</dbReference>
<proteinExistence type="predicted"/>
<reference evidence="2 3" key="1">
    <citation type="journal article" date="2015" name="Appl. Environ. Microbiol.">
        <title>The Geoglobus acetivorans genome: Fe(III) reduction, acetate utilization, autotrophic growth, and degradation of aromatic compounds in a hyperthermophilic archaeon.</title>
        <authorList>
            <person name="Mardanov A.V."/>
            <person name="Slododkina G.B."/>
            <person name="Slobodkin A.I."/>
            <person name="Beletsky A.V."/>
            <person name="Gavrilov S.N."/>
            <person name="Kublanov I.V."/>
            <person name="Bonch-Osmolovskaya E.A."/>
            <person name="Skryabin K.G."/>
            <person name="Ravin N.V."/>
        </authorList>
    </citation>
    <scope>NUCLEOTIDE SEQUENCE [LARGE SCALE GENOMIC DNA]</scope>
    <source>
        <strain evidence="2 3">SBH6</strain>
    </source>
</reference>
<dbReference type="InterPro" id="IPR036010">
    <property type="entry name" value="2Fe-2S_ferredoxin-like_sf"/>
</dbReference>
<dbReference type="STRING" id="565033.GACE_0052"/>
<dbReference type="KEGG" id="gac:GACE_0052"/>
<dbReference type="EMBL" id="CP009552">
    <property type="protein sequence ID" value="AIY89112.1"/>
    <property type="molecule type" value="Genomic_DNA"/>
</dbReference>
<evidence type="ECO:0000313" key="2">
    <source>
        <dbReference type="EMBL" id="AIY89112.1"/>
    </source>
</evidence>
<dbReference type="GO" id="GO:0051536">
    <property type="term" value="F:iron-sulfur cluster binding"/>
    <property type="evidence" value="ECO:0007669"/>
    <property type="project" value="InterPro"/>
</dbReference>
<sequence length="597" mass="65062">MDAGMMIKVVFLPSGKRIECEAGKSILEIAQNAGEGIRSLCGGKGACGKCRVIVRKGDFRINPEPHEKFLSEEERNEGVVLACQAFLSSDAEIFIPVESRLEKQQILSDFIVSAGELSPYVWKEFYRDSFLPEIISQRGYVLSCNPVVEDGDFTLVLRGKEVIAVEEGDTRDECFGLAIDIGTTTLVAALIDLNTGKVVNIASDYNGQIVYGEEVLSRVEFVFSRKDGLDILQRAVVDSVNALIDRLLEGYSSPEKIYDVVAAGNTLMTHFFLKRDIDYLFRSSRVRVEKKGFVDRAKGMGLNVNENALVFALPPVGRYVGGDIVGDVLAAGIADSPYLSLMVDLGTNGEIVLGSEGWAISTSVASGPAFEGYEIKHGSRAVEGAIDHVEIDSSGVKYTVIGGKKPRSICGSGLIDLLAELFRNGIVDFQGNLDREHERVRKGESDYEFVVAYADETETGKDIVLTQTDIDTLIKSKAAVCAGIAVLIKKAGISPADVERFYIAGGFGYYIDFENAITIGLFPELPNAEVKQIGNGSLAGAYLALTSQKKRNLAETMAKLMTYFDLSTDADFMDEYNAALSLPGKPELFPTIYDRYV</sequence>
<dbReference type="InterPro" id="IPR042259">
    <property type="entry name" value="Raco-like_middle_sf"/>
</dbReference>
<dbReference type="InterPro" id="IPR052911">
    <property type="entry name" value="Corrinoid_activation_enz"/>
</dbReference>
<dbReference type="HOGENOM" id="CLU_019091_0_0_2"/>
<dbReference type="Proteomes" id="UP000030624">
    <property type="component" value="Chromosome"/>
</dbReference>
<dbReference type="PANTHER" id="PTHR42895">
    <property type="entry name" value="IRON-SULFUR CLUSTER-BINDING PROTEIN-RELATED"/>
    <property type="match status" value="1"/>
</dbReference>
<dbReference type="InterPro" id="IPR041414">
    <property type="entry name" value="Raco-like_middle"/>
</dbReference>
<gene>
    <name evidence="2" type="ORF">GACE_0052</name>
</gene>
<dbReference type="InterPro" id="IPR027980">
    <property type="entry name" value="RACo_C"/>
</dbReference>
<dbReference type="InterPro" id="IPR001041">
    <property type="entry name" value="2Fe-2S_ferredoxin-type"/>
</dbReference>
<organism evidence="2 3">
    <name type="scientific">Geoglobus acetivorans</name>
    <dbReference type="NCBI Taxonomy" id="565033"/>
    <lineage>
        <taxon>Archaea</taxon>
        <taxon>Methanobacteriati</taxon>
        <taxon>Methanobacteriota</taxon>
        <taxon>Archaeoglobi</taxon>
        <taxon>Archaeoglobales</taxon>
        <taxon>Archaeoglobaceae</taxon>
        <taxon>Geoglobus</taxon>
    </lineage>
</organism>
<feature type="domain" description="2Fe-2S ferredoxin-type" evidence="1">
    <location>
        <begin position="7"/>
        <end position="99"/>
    </location>
</feature>
<name>A0A0A7GDU1_GEOAI</name>